<dbReference type="Proteomes" id="UP000243006">
    <property type="component" value="Unassembled WGS sequence"/>
</dbReference>
<accession>A0A1Y3EWU3</accession>
<comment type="caution">
    <text evidence="1">The sequence shown here is derived from an EMBL/GenBank/DDBJ whole genome shotgun (WGS) entry which is preliminary data.</text>
</comment>
<dbReference type="EMBL" id="LVZM01000966">
    <property type="protein sequence ID" value="OUC49435.1"/>
    <property type="molecule type" value="Genomic_DNA"/>
</dbReference>
<evidence type="ECO:0000313" key="1">
    <source>
        <dbReference type="EMBL" id="OUC49435.1"/>
    </source>
</evidence>
<gene>
    <name evidence="1" type="ORF">D917_00969</name>
</gene>
<reference evidence="1 2" key="1">
    <citation type="submission" date="2015-04" db="EMBL/GenBank/DDBJ databases">
        <title>Draft genome of the roundworm Trichinella nativa.</title>
        <authorList>
            <person name="Mitreva M."/>
        </authorList>
    </citation>
    <scope>NUCLEOTIDE SEQUENCE [LARGE SCALE GENOMIC DNA]</scope>
    <source>
        <strain evidence="1 2">ISS45</strain>
    </source>
</reference>
<organism evidence="1 2">
    <name type="scientific">Trichinella nativa</name>
    <dbReference type="NCBI Taxonomy" id="6335"/>
    <lineage>
        <taxon>Eukaryota</taxon>
        <taxon>Metazoa</taxon>
        <taxon>Ecdysozoa</taxon>
        <taxon>Nematoda</taxon>
        <taxon>Enoplea</taxon>
        <taxon>Dorylaimia</taxon>
        <taxon>Trichinellida</taxon>
        <taxon>Trichinellidae</taxon>
        <taxon>Trichinella</taxon>
    </lineage>
</organism>
<name>A0A1Y3EWU3_9BILA</name>
<dbReference type="AlphaFoldDB" id="A0A1Y3EWU3"/>
<protein>
    <recommendedName>
        <fullName evidence="3">EF-hand domain-containing protein</fullName>
    </recommendedName>
</protein>
<evidence type="ECO:0000313" key="2">
    <source>
        <dbReference type="Proteomes" id="UP000243006"/>
    </source>
</evidence>
<evidence type="ECO:0008006" key="3">
    <source>
        <dbReference type="Google" id="ProtNLM"/>
    </source>
</evidence>
<sequence length="69" mass="7968">MDADVDKVITLSEFCKAYTLLTVATLEPNCWKKPIARDYYCYYFVHSFVSDWLPENVLFAILLAAKGQK</sequence>
<proteinExistence type="predicted"/>